<feature type="transmembrane region" description="Helical" evidence="1">
    <location>
        <begin position="131"/>
        <end position="148"/>
    </location>
</feature>
<keyword evidence="1" id="KW-0812">Transmembrane</keyword>
<dbReference type="AlphaFoldDB" id="A0A938Y5M3"/>
<evidence type="ECO:0000313" key="2">
    <source>
        <dbReference type="EMBL" id="MBM9459667.1"/>
    </source>
</evidence>
<keyword evidence="1" id="KW-1133">Transmembrane helix</keyword>
<protein>
    <submittedName>
        <fullName evidence="2">Uncharacterized protein</fullName>
    </submittedName>
</protein>
<dbReference type="EMBL" id="JAERTX010000005">
    <property type="protein sequence ID" value="MBM9459667.1"/>
    <property type="molecule type" value="Genomic_DNA"/>
</dbReference>
<comment type="caution">
    <text evidence="2">The sequence shown here is derived from an EMBL/GenBank/DDBJ whole genome shotgun (WGS) entry which is preliminary data.</text>
</comment>
<sequence>MTVAVPAAGLRARRDRGIAAGLVASFGALVAHVAGGGDVELVSGLVVLAVTVPLAVLLARHDTTDLPRLVAVALVAQVVGHLCLMMSSSPAGHAHLLPGPPDPDAAAGAGSAAGSVPAALPAALGIEPRLVALHLAVAAITVAVAAGLDRVLLGLVRVLVGRLLPVLPRVLAVPVRHRPRLLTRVHRRASQVAYRVLAARGPPRAARPATCAAH</sequence>
<feature type="transmembrane region" description="Helical" evidence="1">
    <location>
        <begin position="66"/>
        <end position="87"/>
    </location>
</feature>
<evidence type="ECO:0000313" key="3">
    <source>
        <dbReference type="Proteomes" id="UP000663791"/>
    </source>
</evidence>
<name>A0A938Y5M3_9ACTN</name>
<proteinExistence type="predicted"/>
<dbReference type="Proteomes" id="UP000663791">
    <property type="component" value="Unassembled WGS sequence"/>
</dbReference>
<feature type="transmembrane region" description="Helical" evidence="1">
    <location>
        <begin position="17"/>
        <end position="35"/>
    </location>
</feature>
<gene>
    <name evidence="2" type="ORF">JK386_07110</name>
</gene>
<keyword evidence="3" id="KW-1185">Reference proteome</keyword>
<dbReference type="RefSeq" id="WP_205290974.1">
    <property type="nucleotide sequence ID" value="NZ_CP074406.1"/>
</dbReference>
<evidence type="ECO:0000256" key="1">
    <source>
        <dbReference type="SAM" id="Phobius"/>
    </source>
</evidence>
<accession>A0A938Y5M3</accession>
<reference evidence="2" key="1">
    <citation type="submission" date="2021-01" db="EMBL/GenBank/DDBJ databases">
        <title>Novel species in genus Nocardioides.</title>
        <authorList>
            <person name="Zhang G."/>
        </authorList>
    </citation>
    <scope>NUCLEOTIDE SEQUENCE</scope>
    <source>
        <strain evidence="2">Zg-536</strain>
    </source>
</reference>
<feature type="transmembrane region" description="Helical" evidence="1">
    <location>
        <begin position="41"/>
        <end position="59"/>
    </location>
</feature>
<keyword evidence="1" id="KW-0472">Membrane</keyword>
<organism evidence="2 3">
    <name type="scientific">Nocardioides faecalis</name>
    <dbReference type="NCBI Taxonomy" id="2803858"/>
    <lineage>
        <taxon>Bacteria</taxon>
        <taxon>Bacillati</taxon>
        <taxon>Actinomycetota</taxon>
        <taxon>Actinomycetes</taxon>
        <taxon>Propionibacteriales</taxon>
        <taxon>Nocardioidaceae</taxon>
        <taxon>Nocardioides</taxon>
    </lineage>
</organism>